<dbReference type="Proteomes" id="UP001213681">
    <property type="component" value="Unassembled WGS sequence"/>
</dbReference>
<evidence type="ECO:0008006" key="3">
    <source>
        <dbReference type="Google" id="ProtNLM"/>
    </source>
</evidence>
<dbReference type="Gene3D" id="1.50.10.20">
    <property type="match status" value="1"/>
</dbReference>
<comment type="caution">
    <text evidence="1">The sequence shown here is derived from an EMBL/GenBank/DDBJ whole genome shotgun (WGS) entry which is preliminary data.</text>
</comment>
<accession>A0AAD6CG70</accession>
<reference evidence="1" key="2">
    <citation type="journal article" date="2023" name="IMA Fungus">
        <title>Comparative genomic study of the Penicillium genus elucidates a diverse pangenome and 15 lateral gene transfer events.</title>
        <authorList>
            <person name="Petersen C."/>
            <person name="Sorensen T."/>
            <person name="Nielsen M.R."/>
            <person name="Sondergaard T.E."/>
            <person name="Sorensen J.L."/>
            <person name="Fitzpatrick D.A."/>
            <person name="Frisvad J.C."/>
            <person name="Nielsen K.L."/>
        </authorList>
    </citation>
    <scope>NUCLEOTIDE SEQUENCE</scope>
    <source>
        <strain evidence="1">IBT 16125</strain>
    </source>
</reference>
<dbReference type="PANTHER" id="PTHR47791">
    <property type="entry name" value="MEIOTICALLY UP-REGULATED GENE 191 PROTEIN"/>
    <property type="match status" value="1"/>
</dbReference>
<dbReference type="AlphaFoldDB" id="A0AAD6CG70"/>
<dbReference type="InterPro" id="IPR005198">
    <property type="entry name" value="Glyco_hydro_76"/>
</dbReference>
<dbReference type="EMBL" id="JAPVEA010000001">
    <property type="protein sequence ID" value="KAJ5464899.1"/>
    <property type="molecule type" value="Genomic_DNA"/>
</dbReference>
<dbReference type="Pfam" id="PF03663">
    <property type="entry name" value="Glyco_hydro_76"/>
    <property type="match status" value="1"/>
</dbReference>
<proteinExistence type="predicted"/>
<name>A0AAD6CG70_9EURO</name>
<reference evidence="1" key="1">
    <citation type="submission" date="2022-12" db="EMBL/GenBank/DDBJ databases">
        <authorList>
            <person name="Petersen C."/>
        </authorList>
    </citation>
    <scope>NUCLEOTIDE SEQUENCE</scope>
    <source>
        <strain evidence="1">IBT 16125</strain>
    </source>
</reference>
<dbReference type="SUPFAM" id="SSF48208">
    <property type="entry name" value="Six-hairpin glycosidases"/>
    <property type="match status" value="1"/>
</dbReference>
<protein>
    <recommendedName>
        <fullName evidence="3">Mannan endo-1,6-alpha-mannosidase</fullName>
    </recommendedName>
</protein>
<gene>
    <name evidence="1" type="ORF">N7458_000585</name>
</gene>
<evidence type="ECO:0000313" key="1">
    <source>
        <dbReference type="EMBL" id="KAJ5464899.1"/>
    </source>
</evidence>
<dbReference type="PANTHER" id="PTHR47791:SF1">
    <property type="entry name" value="ENDO MANNANASE, GH76 FAMILY (EUROFUNG)"/>
    <property type="match status" value="1"/>
</dbReference>
<evidence type="ECO:0000313" key="2">
    <source>
        <dbReference type="Proteomes" id="UP001213681"/>
    </source>
</evidence>
<organism evidence="1 2">
    <name type="scientific">Penicillium daleae</name>
    <dbReference type="NCBI Taxonomy" id="63821"/>
    <lineage>
        <taxon>Eukaryota</taxon>
        <taxon>Fungi</taxon>
        <taxon>Dikarya</taxon>
        <taxon>Ascomycota</taxon>
        <taxon>Pezizomycotina</taxon>
        <taxon>Eurotiomycetes</taxon>
        <taxon>Eurotiomycetidae</taxon>
        <taxon>Eurotiales</taxon>
        <taxon>Aspergillaceae</taxon>
        <taxon>Penicillium</taxon>
    </lineage>
</organism>
<dbReference type="GeneID" id="81594222"/>
<dbReference type="InterPro" id="IPR008928">
    <property type="entry name" value="6-hairpin_glycosidase_sf"/>
</dbReference>
<dbReference type="GO" id="GO:0005975">
    <property type="term" value="P:carbohydrate metabolic process"/>
    <property type="evidence" value="ECO:0007669"/>
    <property type="project" value="InterPro"/>
</dbReference>
<dbReference type="InterPro" id="IPR053169">
    <property type="entry name" value="MUG_Protein"/>
</dbReference>
<sequence>MTTVANLAMLDPSVMETAIYVFNTTFSLAPASNPHPGPEVKTIFQRRDLFSRAGNSTKNASQWLDSAYDDDGWWALAWIAAYDVTGNNDYLRLAEGIFAALTAAWGTNCGGGGLPWNPASTYVNAITNELFLSVAAHLANRVPSRRKEYIGWAQREWDWFSVQGFMNENHTINDGLLDNCQNNGQTSWSYNQGVILGGLVELNKATPDATLLESANTIAQAAIATLADSNMVIHDSCEPNNCAPDATQFKGVFIRNLHMLQRVSPNLIYKQVIDSCARSIWANDRSSQNQLGVDWAGPFQDPADMSTHSSAMDALVAAIGG</sequence>
<keyword evidence="2" id="KW-1185">Reference proteome</keyword>
<dbReference type="RefSeq" id="XP_056771746.1">
    <property type="nucleotide sequence ID" value="XM_056903979.1"/>
</dbReference>